<sequence length="406" mass="44709">MDFADIDEEDDGSEEFEITSIMLYDRCACMLCGRIRFFYLIDYATPHVVTKWGGSYLKDENVLTHAGFCLGRLLTFVNTFAMDGSRLNAQKARQVVFAKNGRGNEDFSLFGIIDGQRVDVERLFPAVAPPAPAAVPPAAAIAPPAVVLPAPIEVPPANVEIELDIDGEQLTNFPAQQHPQQLFPAQQHPQQLFPAQQHPQQLFPVQQQPQQLFPAQHQQQLLLPPRPLISQIVDRAVSVLQMHFHNMSPLRPAFPPFFINSPFPRLQGALELPPLQFDQQNQHASPPAPALQIAPVDDVPAPQPLCDVVPMAPSCSRRVPRECTRAAYKLLSSEQINVAGQILFGNSRPGSNMSSCSSASASSSSSASSSASSRASLSSKHTERDKKMRMIVEHWKQKCTPNCPHC</sequence>
<dbReference type="Proteomes" id="UP001620626">
    <property type="component" value="Unassembled WGS sequence"/>
</dbReference>
<dbReference type="AlphaFoldDB" id="A0ABD2IPD9"/>
<feature type="region of interest" description="Disordered" evidence="1">
    <location>
        <begin position="354"/>
        <end position="385"/>
    </location>
</feature>
<evidence type="ECO:0000313" key="2">
    <source>
        <dbReference type="EMBL" id="KAL3078068.1"/>
    </source>
</evidence>
<accession>A0ABD2IPD9</accession>
<gene>
    <name evidence="2" type="ORF">niasHT_036951</name>
</gene>
<evidence type="ECO:0000313" key="3">
    <source>
        <dbReference type="Proteomes" id="UP001620626"/>
    </source>
</evidence>
<comment type="caution">
    <text evidence="2">The sequence shown here is derived from an EMBL/GenBank/DDBJ whole genome shotgun (WGS) entry which is preliminary data.</text>
</comment>
<protein>
    <submittedName>
        <fullName evidence="2">Uncharacterized protein</fullName>
    </submittedName>
</protein>
<name>A0ABD2IPD9_9BILA</name>
<proteinExistence type="predicted"/>
<keyword evidence="3" id="KW-1185">Reference proteome</keyword>
<feature type="compositionally biased region" description="Low complexity" evidence="1">
    <location>
        <begin position="354"/>
        <end position="379"/>
    </location>
</feature>
<dbReference type="EMBL" id="JBICBT010001214">
    <property type="protein sequence ID" value="KAL3078068.1"/>
    <property type="molecule type" value="Genomic_DNA"/>
</dbReference>
<evidence type="ECO:0000256" key="1">
    <source>
        <dbReference type="SAM" id="MobiDB-lite"/>
    </source>
</evidence>
<reference evidence="2 3" key="1">
    <citation type="submission" date="2024-10" db="EMBL/GenBank/DDBJ databases">
        <authorList>
            <person name="Kim D."/>
        </authorList>
    </citation>
    <scope>NUCLEOTIDE SEQUENCE [LARGE SCALE GENOMIC DNA]</scope>
    <source>
        <strain evidence="2">BH-2024</strain>
    </source>
</reference>
<organism evidence="2 3">
    <name type="scientific">Heterodera trifolii</name>
    <dbReference type="NCBI Taxonomy" id="157864"/>
    <lineage>
        <taxon>Eukaryota</taxon>
        <taxon>Metazoa</taxon>
        <taxon>Ecdysozoa</taxon>
        <taxon>Nematoda</taxon>
        <taxon>Chromadorea</taxon>
        <taxon>Rhabditida</taxon>
        <taxon>Tylenchina</taxon>
        <taxon>Tylenchomorpha</taxon>
        <taxon>Tylenchoidea</taxon>
        <taxon>Heteroderidae</taxon>
        <taxon>Heteroderinae</taxon>
        <taxon>Heterodera</taxon>
    </lineage>
</organism>